<reference evidence="1" key="2">
    <citation type="journal article" date="2015" name="Data Brief">
        <title>Shoot transcriptome of the giant reed, Arundo donax.</title>
        <authorList>
            <person name="Barrero R.A."/>
            <person name="Guerrero F.D."/>
            <person name="Moolhuijzen P."/>
            <person name="Goolsby J.A."/>
            <person name="Tidwell J."/>
            <person name="Bellgard S.E."/>
            <person name="Bellgard M.I."/>
        </authorList>
    </citation>
    <scope>NUCLEOTIDE SEQUENCE</scope>
    <source>
        <tissue evidence="1">Shoot tissue taken approximately 20 cm above the soil surface</tissue>
    </source>
</reference>
<organism evidence="1">
    <name type="scientific">Arundo donax</name>
    <name type="common">Giant reed</name>
    <name type="synonym">Donax arundinaceus</name>
    <dbReference type="NCBI Taxonomy" id="35708"/>
    <lineage>
        <taxon>Eukaryota</taxon>
        <taxon>Viridiplantae</taxon>
        <taxon>Streptophyta</taxon>
        <taxon>Embryophyta</taxon>
        <taxon>Tracheophyta</taxon>
        <taxon>Spermatophyta</taxon>
        <taxon>Magnoliopsida</taxon>
        <taxon>Liliopsida</taxon>
        <taxon>Poales</taxon>
        <taxon>Poaceae</taxon>
        <taxon>PACMAD clade</taxon>
        <taxon>Arundinoideae</taxon>
        <taxon>Arundineae</taxon>
        <taxon>Arundo</taxon>
    </lineage>
</organism>
<name>A0A0A9FAR6_ARUDO</name>
<proteinExistence type="predicted"/>
<accession>A0A0A9FAR6</accession>
<sequence>MVGCLCIAVGARAELILYVMSNIFFVPRCQFFVTFFLFNIISIPVVLSQYDTCFHN</sequence>
<dbReference type="EMBL" id="GBRH01190665">
    <property type="protein sequence ID" value="JAE07231.1"/>
    <property type="molecule type" value="Transcribed_RNA"/>
</dbReference>
<protein>
    <submittedName>
        <fullName evidence="1">Uncharacterized protein</fullName>
    </submittedName>
</protein>
<evidence type="ECO:0000313" key="1">
    <source>
        <dbReference type="EMBL" id="JAE07231.1"/>
    </source>
</evidence>
<dbReference type="AlphaFoldDB" id="A0A0A9FAR6"/>
<reference evidence="1" key="1">
    <citation type="submission" date="2014-09" db="EMBL/GenBank/DDBJ databases">
        <authorList>
            <person name="Magalhaes I.L.F."/>
            <person name="Oliveira U."/>
            <person name="Santos F.R."/>
            <person name="Vidigal T.H.D.A."/>
            <person name="Brescovit A.D."/>
            <person name="Santos A.J."/>
        </authorList>
    </citation>
    <scope>NUCLEOTIDE SEQUENCE</scope>
    <source>
        <tissue evidence="1">Shoot tissue taken approximately 20 cm above the soil surface</tissue>
    </source>
</reference>